<sequence>MKILILISLFFNQNFFYDHLLGKNVSDDIKLKLFQTSENNYRVIPDTQNKSQEIKKKNILIRTNDDGIIEHISLHLRGYTLDEIIEIYIEKYGIPDECYSMKAEVESLNLATKKSNINEDYINLESSHLKDNPILIKWFKEKIEITILKNFITGKITVTFSFFE</sequence>
<comment type="caution">
    <text evidence="1">The sequence shown here is derived from an EMBL/GenBank/DDBJ whole genome shotgun (WGS) entry which is preliminary data.</text>
</comment>
<dbReference type="EMBL" id="JBHSFV010000002">
    <property type="protein sequence ID" value="MFC4633486.1"/>
    <property type="molecule type" value="Genomic_DNA"/>
</dbReference>
<proteinExistence type="predicted"/>
<dbReference type="Proteomes" id="UP001596043">
    <property type="component" value="Unassembled WGS sequence"/>
</dbReference>
<keyword evidence="2" id="KW-1185">Reference proteome</keyword>
<evidence type="ECO:0000313" key="1">
    <source>
        <dbReference type="EMBL" id="MFC4633486.1"/>
    </source>
</evidence>
<name>A0ABV9HVF5_9FLAO</name>
<dbReference type="RefSeq" id="WP_379977692.1">
    <property type="nucleotide sequence ID" value="NZ_JBHSFV010000002.1"/>
</dbReference>
<accession>A0ABV9HVF5</accession>
<protein>
    <submittedName>
        <fullName evidence="1">Uncharacterized protein</fullName>
    </submittedName>
</protein>
<organism evidence="1 2">
    <name type="scientific">Dokdonia ponticola</name>
    <dbReference type="NCBI Taxonomy" id="2041041"/>
    <lineage>
        <taxon>Bacteria</taxon>
        <taxon>Pseudomonadati</taxon>
        <taxon>Bacteroidota</taxon>
        <taxon>Flavobacteriia</taxon>
        <taxon>Flavobacteriales</taxon>
        <taxon>Flavobacteriaceae</taxon>
        <taxon>Dokdonia</taxon>
    </lineage>
</organism>
<gene>
    <name evidence="1" type="ORF">ACFO3O_06185</name>
</gene>
<evidence type="ECO:0000313" key="2">
    <source>
        <dbReference type="Proteomes" id="UP001596043"/>
    </source>
</evidence>
<reference evidence="2" key="1">
    <citation type="journal article" date="2019" name="Int. J. Syst. Evol. Microbiol.">
        <title>The Global Catalogue of Microorganisms (GCM) 10K type strain sequencing project: providing services to taxonomists for standard genome sequencing and annotation.</title>
        <authorList>
            <consortium name="The Broad Institute Genomics Platform"/>
            <consortium name="The Broad Institute Genome Sequencing Center for Infectious Disease"/>
            <person name="Wu L."/>
            <person name="Ma J."/>
        </authorList>
    </citation>
    <scope>NUCLEOTIDE SEQUENCE [LARGE SCALE GENOMIC DNA]</scope>
    <source>
        <strain evidence="2">YJ-61-S</strain>
    </source>
</reference>